<keyword evidence="1" id="KW-0812">Transmembrane</keyword>
<dbReference type="InterPro" id="IPR018729">
    <property type="entry name" value="DUF2269_transmembrane"/>
</dbReference>
<accession>A0A1H8G3S0</accession>
<name>A0A1H8G3S0_9BACL</name>
<feature type="transmembrane region" description="Helical" evidence="1">
    <location>
        <begin position="49"/>
        <end position="74"/>
    </location>
</feature>
<gene>
    <name evidence="2" type="ORF">SAMN05444955_11055</name>
</gene>
<keyword evidence="3" id="KW-1185">Reference proteome</keyword>
<dbReference type="STRING" id="1173111.SAMN05444955_11055"/>
<dbReference type="RefSeq" id="WP_089969548.1">
    <property type="nucleotide sequence ID" value="NZ_FOCQ01000010.1"/>
</dbReference>
<protein>
    <submittedName>
        <fullName evidence="2">Predicted integral membrane protein</fullName>
    </submittedName>
</protein>
<feature type="transmembrane region" description="Helical" evidence="1">
    <location>
        <begin position="6"/>
        <end position="28"/>
    </location>
</feature>
<keyword evidence="1" id="KW-0472">Membrane</keyword>
<evidence type="ECO:0000313" key="2">
    <source>
        <dbReference type="EMBL" id="SEN38646.1"/>
    </source>
</evidence>
<dbReference type="Proteomes" id="UP000199695">
    <property type="component" value="Unassembled WGS sequence"/>
</dbReference>
<reference evidence="2 3" key="1">
    <citation type="submission" date="2016-10" db="EMBL/GenBank/DDBJ databases">
        <authorList>
            <person name="de Groot N.N."/>
        </authorList>
    </citation>
    <scope>NUCLEOTIDE SEQUENCE [LARGE SCALE GENOMIC DNA]</scope>
    <source>
        <strain evidence="2 3">DSM 46701</strain>
    </source>
</reference>
<dbReference type="EMBL" id="FOCQ01000010">
    <property type="protein sequence ID" value="SEN38646.1"/>
    <property type="molecule type" value="Genomic_DNA"/>
</dbReference>
<feature type="transmembrane region" description="Helical" evidence="1">
    <location>
        <begin position="86"/>
        <end position="106"/>
    </location>
</feature>
<dbReference type="OrthoDB" id="2989441at2"/>
<evidence type="ECO:0000256" key="1">
    <source>
        <dbReference type="SAM" id="Phobius"/>
    </source>
</evidence>
<sequence length="150" mass="16777">MAIHLALFIHVVCVAAWFGGISVMAMYLRDSIRSGNPETMSYALGKVQRWNLTMFIPTAVLVLLTGIYMLMQYANKPTWLLVKERFGSLFIVLFIVLIALYGRKLLNQVKAAGTDSAKGQAILKRYIMLLNLSLVCMIILIFFVTVKIGG</sequence>
<proteinExistence type="predicted"/>
<dbReference type="AlphaFoldDB" id="A0A1H8G3S0"/>
<dbReference type="Pfam" id="PF10027">
    <property type="entry name" value="DUF2269"/>
    <property type="match status" value="1"/>
</dbReference>
<keyword evidence="1" id="KW-1133">Transmembrane helix</keyword>
<evidence type="ECO:0000313" key="3">
    <source>
        <dbReference type="Proteomes" id="UP000199695"/>
    </source>
</evidence>
<organism evidence="2 3">
    <name type="scientific">Lihuaxuella thermophila</name>
    <dbReference type="NCBI Taxonomy" id="1173111"/>
    <lineage>
        <taxon>Bacteria</taxon>
        <taxon>Bacillati</taxon>
        <taxon>Bacillota</taxon>
        <taxon>Bacilli</taxon>
        <taxon>Bacillales</taxon>
        <taxon>Thermoactinomycetaceae</taxon>
        <taxon>Lihuaxuella</taxon>
    </lineage>
</organism>
<feature type="transmembrane region" description="Helical" evidence="1">
    <location>
        <begin position="126"/>
        <end position="146"/>
    </location>
</feature>